<protein>
    <submittedName>
        <fullName evidence="2">Uncharacterized protein</fullName>
    </submittedName>
</protein>
<dbReference type="SUPFAM" id="SSF46785">
    <property type="entry name" value="Winged helix' DNA-binding domain"/>
    <property type="match status" value="2"/>
</dbReference>
<evidence type="ECO:0000256" key="1">
    <source>
        <dbReference type="ARBA" id="ARBA00009834"/>
    </source>
</evidence>
<dbReference type="InterPro" id="IPR016689">
    <property type="entry name" value="ESCRT-2_cplx_Snf8"/>
</dbReference>
<name>A0AAD5DKD6_9CHLO</name>
<dbReference type="InterPro" id="IPR036388">
    <property type="entry name" value="WH-like_DNA-bd_sf"/>
</dbReference>
<dbReference type="AlphaFoldDB" id="A0AAD5DKD6"/>
<gene>
    <name evidence="2" type="ORF">COHA_008336</name>
</gene>
<dbReference type="GO" id="GO:0043328">
    <property type="term" value="P:protein transport to vacuole involved in ubiquitin-dependent protein catabolic process via the multivesicular body sorting pathway"/>
    <property type="evidence" value="ECO:0007669"/>
    <property type="project" value="TreeGrafter"/>
</dbReference>
<dbReference type="EMBL" id="JADXDR010000142">
    <property type="protein sequence ID" value="KAI7837848.1"/>
    <property type="molecule type" value="Genomic_DNA"/>
</dbReference>
<dbReference type="Proteomes" id="UP001205105">
    <property type="component" value="Unassembled WGS sequence"/>
</dbReference>
<dbReference type="Pfam" id="PF04157">
    <property type="entry name" value="EAP30"/>
    <property type="match status" value="2"/>
</dbReference>
<dbReference type="Gene3D" id="1.10.10.10">
    <property type="entry name" value="Winged helix-like DNA-binding domain superfamily/Winged helix DNA-binding domain"/>
    <property type="match status" value="2"/>
</dbReference>
<organism evidence="2 3">
    <name type="scientific">Chlorella ohadii</name>
    <dbReference type="NCBI Taxonomy" id="2649997"/>
    <lineage>
        <taxon>Eukaryota</taxon>
        <taxon>Viridiplantae</taxon>
        <taxon>Chlorophyta</taxon>
        <taxon>core chlorophytes</taxon>
        <taxon>Trebouxiophyceae</taxon>
        <taxon>Chlorellales</taxon>
        <taxon>Chlorellaceae</taxon>
        <taxon>Chlorella clade</taxon>
        <taxon>Chlorella</taxon>
    </lineage>
</organism>
<dbReference type="PANTHER" id="PTHR12806">
    <property type="entry name" value="EAP30 SUBUNIT OF ELL COMPLEX"/>
    <property type="match status" value="1"/>
</dbReference>
<sequence>MRRRPGIAGIKATQAERGQFRAVGEAVAETQAAVMRGQMTEFKDRLEEFALRHKADIRGNPEFRRAGLICCVFLYGCICCKWWFTIEAPGPRRDQARNPEFRAQFHAMCAHIGVDPLASNKGTWNKLLGFGGKRRCPLPNFYYELGVQVIEACITSRPFTGGLLELSLGLGSGFGVVKIGSRQFVRSMPTELSTDSNTLIELAQRLGGYFALADAVASTGWQEERVREAVTLMAREGLVLIDDQPGADGPISAAGSGAPMPLAAGSRPRPPRLFWVPAVGVVPAIEAYRQEFGLASTPLVPTVDITAIVLTGSGEEQPPGQPRGEDLAAAAADALQGLDVRGSGAAEGRR</sequence>
<comment type="caution">
    <text evidence="2">The sequence shown here is derived from an EMBL/GenBank/DDBJ whole genome shotgun (WGS) entry which is preliminary data.</text>
</comment>
<dbReference type="InterPro" id="IPR040608">
    <property type="entry name" value="Snf8/Vps36"/>
</dbReference>
<evidence type="ECO:0000313" key="2">
    <source>
        <dbReference type="EMBL" id="KAI7837848.1"/>
    </source>
</evidence>
<dbReference type="PANTHER" id="PTHR12806:SF0">
    <property type="entry name" value="VACUOLAR-SORTING PROTEIN SNF8"/>
    <property type="match status" value="1"/>
</dbReference>
<comment type="similarity">
    <text evidence="1">Belongs to the SNF8 family.</text>
</comment>
<dbReference type="GO" id="GO:0000814">
    <property type="term" value="C:ESCRT II complex"/>
    <property type="evidence" value="ECO:0007669"/>
    <property type="project" value="InterPro"/>
</dbReference>
<dbReference type="InterPro" id="IPR036390">
    <property type="entry name" value="WH_DNA-bd_sf"/>
</dbReference>
<evidence type="ECO:0000313" key="3">
    <source>
        <dbReference type="Proteomes" id="UP001205105"/>
    </source>
</evidence>
<proteinExistence type="inferred from homology"/>
<keyword evidence="3" id="KW-1185">Reference proteome</keyword>
<reference evidence="2" key="1">
    <citation type="submission" date="2020-11" db="EMBL/GenBank/DDBJ databases">
        <title>Chlorella ohadii genome sequencing and assembly.</title>
        <authorList>
            <person name="Murik O."/>
            <person name="Treves H."/>
            <person name="Kedem I."/>
            <person name="Shotland Y."/>
            <person name="Kaplan A."/>
        </authorList>
    </citation>
    <scope>NUCLEOTIDE SEQUENCE</scope>
    <source>
        <strain evidence="2">1</strain>
    </source>
</reference>
<dbReference type="Gene3D" id="6.10.140.180">
    <property type="match status" value="2"/>
</dbReference>
<accession>A0AAD5DKD6</accession>